<accession>A0A1H1QCS6</accession>
<dbReference type="CDD" id="cd01392">
    <property type="entry name" value="HTH_LacI"/>
    <property type="match status" value="1"/>
</dbReference>
<evidence type="ECO:0000313" key="6">
    <source>
        <dbReference type="EMBL" id="SDS21308.1"/>
    </source>
</evidence>
<dbReference type="InterPro" id="IPR028082">
    <property type="entry name" value="Peripla_BP_I"/>
</dbReference>
<dbReference type="STRING" id="412690.SAMN04489834_1064"/>
<evidence type="ECO:0000256" key="2">
    <source>
        <dbReference type="ARBA" id="ARBA00023015"/>
    </source>
</evidence>
<organism evidence="6 7">
    <name type="scientific">Microterricola viridarii</name>
    <dbReference type="NCBI Taxonomy" id="412690"/>
    <lineage>
        <taxon>Bacteria</taxon>
        <taxon>Bacillati</taxon>
        <taxon>Actinomycetota</taxon>
        <taxon>Actinomycetes</taxon>
        <taxon>Micrococcales</taxon>
        <taxon>Microbacteriaceae</taxon>
        <taxon>Microterricola</taxon>
    </lineage>
</organism>
<dbReference type="EMBL" id="LT629742">
    <property type="protein sequence ID" value="SDS21308.1"/>
    <property type="molecule type" value="Genomic_DNA"/>
</dbReference>
<feature type="domain" description="HTH lacI-type" evidence="5">
    <location>
        <begin position="5"/>
        <end position="60"/>
    </location>
</feature>
<keyword evidence="1" id="KW-0678">Repressor</keyword>
<dbReference type="GO" id="GO:0003700">
    <property type="term" value="F:DNA-binding transcription factor activity"/>
    <property type="evidence" value="ECO:0007669"/>
    <property type="project" value="TreeGrafter"/>
</dbReference>
<dbReference type="RefSeq" id="WP_083363115.1">
    <property type="nucleotide sequence ID" value="NZ_LT629742.1"/>
</dbReference>
<dbReference type="Pfam" id="PF00356">
    <property type="entry name" value="LacI"/>
    <property type="match status" value="1"/>
</dbReference>
<dbReference type="Pfam" id="PF00532">
    <property type="entry name" value="Peripla_BP_1"/>
    <property type="match status" value="1"/>
</dbReference>
<dbReference type="InterPro" id="IPR001761">
    <property type="entry name" value="Peripla_BP/Lac1_sug-bd_dom"/>
</dbReference>
<dbReference type="Gene3D" id="3.40.50.2300">
    <property type="match status" value="2"/>
</dbReference>
<keyword evidence="3" id="KW-0238">DNA-binding</keyword>
<keyword evidence="7" id="KW-1185">Reference proteome</keyword>
<dbReference type="SMART" id="SM00354">
    <property type="entry name" value="HTH_LACI"/>
    <property type="match status" value="1"/>
</dbReference>
<dbReference type="Gene3D" id="1.10.260.40">
    <property type="entry name" value="lambda repressor-like DNA-binding domains"/>
    <property type="match status" value="1"/>
</dbReference>
<dbReference type="GO" id="GO:0000976">
    <property type="term" value="F:transcription cis-regulatory region binding"/>
    <property type="evidence" value="ECO:0007669"/>
    <property type="project" value="TreeGrafter"/>
</dbReference>
<dbReference type="InterPro" id="IPR000843">
    <property type="entry name" value="HTH_LacI"/>
</dbReference>
<protein>
    <submittedName>
        <fullName evidence="6">Transcriptional regulator, LacI family</fullName>
    </submittedName>
</protein>
<dbReference type="AlphaFoldDB" id="A0A1H1QCS6"/>
<dbReference type="PANTHER" id="PTHR30146">
    <property type="entry name" value="LACI-RELATED TRANSCRIPTIONAL REPRESSOR"/>
    <property type="match status" value="1"/>
</dbReference>
<dbReference type="PROSITE" id="PS50932">
    <property type="entry name" value="HTH_LACI_2"/>
    <property type="match status" value="1"/>
</dbReference>
<reference evidence="7" key="1">
    <citation type="submission" date="2016-10" db="EMBL/GenBank/DDBJ databases">
        <authorList>
            <person name="Varghese N."/>
            <person name="Submissions S."/>
        </authorList>
    </citation>
    <scope>NUCLEOTIDE SEQUENCE [LARGE SCALE GENOMIC DNA]</scope>
    <source>
        <strain evidence="7">DSM 21772</strain>
    </source>
</reference>
<dbReference type="SUPFAM" id="SSF47413">
    <property type="entry name" value="lambda repressor-like DNA-binding domains"/>
    <property type="match status" value="1"/>
</dbReference>
<proteinExistence type="predicted"/>
<gene>
    <name evidence="6" type="ORF">SAMN04489834_1064</name>
</gene>
<name>A0A1H1QCS6_9MICO</name>
<evidence type="ECO:0000256" key="1">
    <source>
        <dbReference type="ARBA" id="ARBA00022491"/>
    </source>
</evidence>
<evidence type="ECO:0000259" key="5">
    <source>
        <dbReference type="PROSITE" id="PS50932"/>
    </source>
</evidence>
<keyword evidence="2" id="KW-0805">Transcription regulation</keyword>
<dbReference type="Proteomes" id="UP000181956">
    <property type="component" value="Chromosome I"/>
</dbReference>
<evidence type="ECO:0000313" key="7">
    <source>
        <dbReference type="Proteomes" id="UP000181956"/>
    </source>
</evidence>
<keyword evidence="4" id="KW-0804">Transcription</keyword>
<evidence type="ECO:0000256" key="4">
    <source>
        <dbReference type="ARBA" id="ARBA00023163"/>
    </source>
</evidence>
<sequence>MQKPPTIRDVAAAADVSIAVVSRVLNDGTGPVAPATRERVLKTIEELAYRPRTAARELKSGPTSSLGLVLADVTNPFFARLADSVVQEARARGSQVILMTTQEDPALEQDALETLAARRVGGVIATPTSTNADAWLRLEALGTRLVFVDRHLLGVPHADVVSIDNERSAREATEHLLGLGHRRIGFISGPLSTSTGRSRTDAHVAALTAHGIPVDRQLLRNIPFRGDQGSDAVGSLLELESPPTALIVANTAQVAAAVRRLRQGSVRIPQDLSLIVFDDNPWTELFTPALTIIRQPTALLAAHSVERALLRLSDDAETRSTVIDAEFVVRSSTAQPPAR</sequence>
<dbReference type="PANTHER" id="PTHR30146:SF148">
    <property type="entry name" value="HTH-TYPE TRANSCRIPTIONAL REPRESSOR PURR-RELATED"/>
    <property type="match status" value="1"/>
</dbReference>
<dbReference type="SUPFAM" id="SSF53822">
    <property type="entry name" value="Periplasmic binding protein-like I"/>
    <property type="match status" value="1"/>
</dbReference>
<dbReference type="InterPro" id="IPR010982">
    <property type="entry name" value="Lambda_DNA-bd_dom_sf"/>
</dbReference>
<evidence type="ECO:0000256" key="3">
    <source>
        <dbReference type="ARBA" id="ARBA00023125"/>
    </source>
</evidence>
<dbReference type="OrthoDB" id="37081at2"/>